<name>A0A9P7EVT8_9AGAM</name>
<evidence type="ECO:0000259" key="2">
    <source>
        <dbReference type="Pfam" id="PF20209"/>
    </source>
</evidence>
<protein>
    <recommendedName>
        <fullName evidence="2">DUF6570 domain-containing protein</fullName>
    </recommendedName>
</protein>
<dbReference type="EMBL" id="JABBWM010000093">
    <property type="protein sequence ID" value="KAG2091996.1"/>
    <property type="molecule type" value="Genomic_DNA"/>
</dbReference>
<organism evidence="3 4">
    <name type="scientific">Suillus discolor</name>
    <dbReference type="NCBI Taxonomy" id="1912936"/>
    <lineage>
        <taxon>Eukaryota</taxon>
        <taxon>Fungi</taxon>
        <taxon>Dikarya</taxon>
        <taxon>Basidiomycota</taxon>
        <taxon>Agaricomycotina</taxon>
        <taxon>Agaricomycetes</taxon>
        <taxon>Agaricomycetidae</taxon>
        <taxon>Boletales</taxon>
        <taxon>Suillineae</taxon>
        <taxon>Suillaceae</taxon>
        <taxon>Suillus</taxon>
    </lineage>
</organism>
<feature type="domain" description="DUF6570" evidence="2">
    <location>
        <begin position="150"/>
        <end position="301"/>
    </location>
</feature>
<sequence>MMTRAHFDDLASSHSVSVKASDTRDYVRDLLRVHLCTVQCGGLYFVFKHLLHARRRFAPEDLPEPFTQSSKQTRARTKASSLATMPDIRRLATREQDLAAHRRSRVTHVAAEDDLQFPLVCTMADKMRIIAEWQERMLPANQQRGACAHQPINSLANFQYYGHECLPDAVRDALHSASLYDLMLISRARASQVTHFYSYKPNSGGYWQSEESSQCYNQGNVAIRPQDSPQLRSFLPPTYNEIRDTVCVVFTGHNQVPTRDTVKTMAAVLVTKSIVQTLIEFLIAHNPWYQQSGVSFSPSNMADLFDAVDDSNDSSILCALEICHLPGAGPSNSSESHASRNVSTPDCAADGDIVLEAVGYTKGDHSMGSRQAIKLNALASILDHNRFLVSRTGSRFVGDSDPGLMSFLFPHLDPWGIGGFYHLARSHKQFISMEVQVKNLLSQDDSPFRGDANFAFVCFNMLQKREVSLNSSFHISKSAHRTLSVDLQVVAPLLTDLAEKWTQTSFPKTSNAEEKRALKVLR</sequence>
<dbReference type="GeneID" id="64706010"/>
<dbReference type="Proteomes" id="UP000823399">
    <property type="component" value="Unassembled WGS sequence"/>
</dbReference>
<dbReference type="InterPro" id="IPR046700">
    <property type="entry name" value="DUF6570"/>
</dbReference>
<dbReference type="Pfam" id="PF20209">
    <property type="entry name" value="DUF6570"/>
    <property type="match status" value="1"/>
</dbReference>
<dbReference type="RefSeq" id="XP_041286741.1">
    <property type="nucleotide sequence ID" value="XM_041443751.1"/>
</dbReference>
<keyword evidence="4" id="KW-1185">Reference proteome</keyword>
<evidence type="ECO:0000313" key="4">
    <source>
        <dbReference type="Proteomes" id="UP000823399"/>
    </source>
</evidence>
<reference evidence="3" key="1">
    <citation type="journal article" date="2020" name="New Phytol.">
        <title>Comparative genomics reveals dynamic genome evolution in host specialist ectomycorrhizal fungi.</title>
        <authorList>
            <person name="Lofgren L.A."/>
            <person name="Nguyen N.H."/>
            <person name="Vilgalys R."/>
            <person name="Ruytinx J."/>
            <person name="Liao H.L."/>
            <person name="Branco S."/>
            <person name="Kuo A."/>
            <person name="LaButti K."/>
            <person name="Lipzen A."/>
            <person name="Andreopoulos W."/>
            <person name="Pangilinan J."/>
            <person name="Riley R."/>
            <person name="Hundley H."/>
            <person name="Na H."/>
            <person name="Barry K."/>
            <person name="Grigoriev I.V."/>
            <person name="Stajich J.E."/>
            <person name="Kennedy P.G."/>
        </authorList>
    </citation>
    <scope>NUCLEOTIDE SEQUENCE</scope>
    <source>
        <strain evidence="3">FC423</strain>
    </source>
</reference>
<gene>
    <name evidence="3" type="ORF">F5147DRAFT_822778</name>
</gene>
<accession>A0A9P7EVT8</accession>
<evidence type="ECO:0000256" key="1">
    <source>
        <dbReference type="SAM" id="MobiDB-lite"/>
    </source>
</evidence>
<comment type="caution">
    <text evidence="3">The sequence shown here is derived from an EMBL/GenBank/DDBJ whole genome shotgun (WGS) entry which is preliminary data.</text>
</comment>
<feature type="region of interest" description="Disordered" evidence="1">
    <location>
        <begin position="61"/>
        <end position="80"/>
    </location>
</feature>
<dbReference type="OrthoDB" id="432234at2759"/>
<proteinExistence type="predicted"/>
<feature type="compositionally biased region" description="Polar residues" evidence="1">
    <location>
        <begin position="66"/>
        <end position="80"/>
    </location>
</feature>
<dbReference type="AlphaFoldDB" id="A0A9P7EVT8"/>
<evidence type="ECO:0000313" key="3">
    <source>
        <dbReference type="EMBL" id="KAG2091996.1"/>
    </source>
</evidence>